<dbReference type="InterPro" id="IPR011009">
    <property type="entry name" value="Kinase-like_dom_sf"/>
</dbReference>
<sequence length="269" mass="30173">KYIIKEVLGVGSTSTCHKCVCIMTGKSFACKIIDKKHIEQRFRGLLSQFHVEIEVLKELQHPNIIRLEDVYSTNDKIYMIMEMMGGGELFDYVVDKGTLTEEEASRIVNKVTSAVVYMHSMGIIHRDLKPENLLLTHRPGHPGDIPEVKIIDFGLSKFLVNGAQAAKSFLGTRGYLAPEMLQRKDYSKSVDIWALGVIVFVLLCGCLPFDDDSGVPSDAAVKEKFILRFPKWAKNLSDSAKDLLMHLLDCDPSTRYTAEQALAHPWVTG</sequence>
<dbReference type="EMBL" id="BLQM01000114">
    <property type="protein sequence ID" value="GMH65461.1"/>
    <property type="molecule type" value="Genomic_DNA"/>
</dbReference>
<gene>
    <name evidence="6" type="ORF">TL16_g04205</name>
</gene>
<evidence type="ECO:0000313" key="6">
    <source>
        <dbReference type="EMBL" id="GMH65461.1"/>
    </source>
</evidence>
<evidence type="ECO:0000256" key="1">
    <source>
        <dbReference type="ARBA" id="ARBA00022741"/>
    </source>
</evidence>
<dbReference type="GO" id="GO:0005524">
    <property type="term" value="F:ATP binding"/>
    <property type="evidence" value="ECO:0007669"/>
    <property type="project" value="UniProtKB-UniRule"/>
</dbReference>
<feature type="binding site" evidence="3">
    <location>
        <position position="31"/>
    </location>
    <ligand>
        <name>ATP</name>
        <dbReference type="ChEBI" id="CHEBI:30616"/>
    </ligand>
</feature>
<dbReference type="SMART" id="SM00220">
    <property type="entry name" value="S_TKc"/>
    <property type="match status" value="1"/>
</dbReference>
<comment type="similarity">
    <text evidence="4">Belongs to the protein kinase superfamily.</text>
</comment>
<dbReference type="InterPro" id="IPR017441">
    <property type="entry name" value="Protein_kinase_ATP_BS"/>
</dbReference>
<evidence type="ECO:0000313" key="7">
    <source>
        <dbReference type="Proteomes" id="UP001162640"/>
    </source>
</evidence>
<dbReference type="PANTHER" id="PTHR24347">
    <property type="entry name" value="SERINE/THREONINE-PROTEIN KINASE"/>
    <property type="match status" value="1"/>
</dbReference>
<name>A0A9W7A7B8_9STRA</name>
<dbReference type="Pfam" id="PF00069">
    <property type="entry name" value="Pkinase"/>
    <property type="match status" value="1"/>
</dbReference>
<evidence type="ECO:0000259" key="5">
    <source>
        <dbReference type="PROSITE" id="PS50011"/>
    </source>
</evidence>
<keyword evidence="4" id="KW-0808">Transferase</keyword>
<dbReference type="InterPro" id="IPR000719">
    <property type="entry name" value="Prot_kinase_dom"/>
</dbReference>
<dbReference type="PROSITE" id="PS00107">
    <property type="entry name" value="PROTEIN_KINASE_ATP"/>
    <property type="match status" value="1"/>
</dbReference>
<dbReference type="PROSITE" id="PS00108">
    <property type="entry name" value="PROTEIN_KINASE_ST"/>
    <property type="match status" value="1"/>
</dbReference>
<keyword evidence="4" id="KW-0418">Kinase</keyword>
<dbReference type="GO" id="GO:0004674">
    <property type="term" value="F:protein serine/threonine kinase activity"/>
    <property type="evidence" value="ECO:0007669"/>
    <property type="project" value="UniProtKB-KW"/>
</dbReference>
<dbReference type="PIRSF" id="PIRSF000654">
    <property type="entry name" value="Integrin-linked_kinase"/>
    <property type="match status" value="1"/>
</dbReference>
<dbReference type="SUPFAM" id="SSF56112">
    <property type="entry name" value="Protein kinase-like (PK-like)"/>
    <property type="match status" value="1"/>
</dbReference>
<keyword evidence="4" id="KW-0723">Serine/threonine-protein kinase</keyword>
<evidence type="ECO:0000256" key="4">
    <source>
        <dbReference type="RuleBase" id="RU000304"/>
    </source>
</evidence>
<dbReference type="Gene3D" id="1.10.510.10">
    <property type="entry name" value="Transferase(Phosphotransferase) domain 1"/>
    <property type="match status" value="1"/>
</dbReference>
<evidence type="ECO:0000256" key="2">
    <source>
        <dbReference type="ARBA" id="ARBA00022840"/>
    </source>
</evidence>
<comment type="caution">
    <text evidence="6">The sequence shown here is derived from an EMBL/GenBank/DDBJ whole genome shotgun (WGS) entry which is preliminary data.</text>
</comment>
<proteinExistence type="inferred from homology"/>
<dbReference type="AlphaFoldDB" id="A0A9W7A7B8"/>
<keyword evidence="2 3" id="KW-0067">ATP-binding</keyword>
<organism evidence="6 7">
    <name type="scientific">Triparma laevis f. inornata</name>
    <dbReference type="NCBI Taxonomy" id="1714386"/>
    <lineage>
        <taxon>Eukaryota</taxon>
        <taxon>Sar</taxon>
        <taxon>Stramenopiles</taxon>
        <taxon>Ochrophyta</taxon>
        <taxon>Bolidophyceae</taxon>
        <taxon>Parmales</taxon>
        <taxon>Triparmaceae</taxon>
        <taxon>Triparma</taxon>
    </lineage>
</organism>
<feature type="non-terminal residue" evidence="6">
    <location>
        <position position="269"/>
    </location>
</feature>
<feature type="domain" description="Protein kinase" evidence="5">
    <location>
        <begin position="2"/>
        <end position="267"/>
    </location>
</feature>
<dbReference type="PROSITE" id="PS50011">
    <property type="entry name" value="PROTEIN_KINASE_DOM"/>
    <property type="match status" value="1"/>
</dbReference>
<accession>A0A9W7A7B8</accession>
<dbReference type="CDD" id="cd05117">
    <property type="entry name" value="STKc_CAMK"/>
    <property type="match status" value="1"/>
</dbReference>
<dbReference type="InterPro" id="IPR008271">
    <property type="entry name" value="Ser/Thr_kinase_AS"/>
</dbReference>
<reference evidence="7" key="1">
    <citation type="journal article" date="2023" name="Commun. Biol.">
        <title>Genome analysis of Parmales, the sister group of diatoms, reveals the evolutionary specialization of diatoms from phago-mixotrophs to photoautotrophs.</title>
        <authorList>
            <person name="Ban H."/>
            <person name="Sato S."/>
            <person name="Yoshikawa S."/>
            <person name="Yamada K."/>
            <person name="Nakamura Y."/>
            <person name="Ichinomiya M."/>
            <person name="Sato N."/>
            <person name="Blanc-Mathieu R."/>
            <person name="Endo H."/>
            <person name="Kuwata A."/>
            <person name="Ogata H."/>
        </authorList>
    </citation>
    <scope>NUCLEOTIDE SEQUENCE [LARGE SCALE GENOMIC DNA]</scope>
</reference>
<dbReference type="FunFam" id="1.10.510.10:FF:000571">
    <property type="entry name" value="Maternal embryonic leucine zipper kinase"/>
    <property type="match status" value="1"/>
</dbReference>
<feature type="non-terminal residue" evidence="6">
    <location>
        <position position="1"/>
    </location>
</feature>
<evidence type="ECO:0000256" key="3">
    <source>
        <dbReference type="PROSITE-ProRule" id="PRU10141"/>
    </source>
</evidence>
<dbReference type="Proteomes" id="UP001162640">
    <property type="component" value="Unassembled WGS sequence"/>
</dbReference>
<protein>
    <recommendedName>
        <fullName evidence="5">Protein kinase domain-containing protein</fullName>
    </recommendedName>
</protein>
<keyword evidence="1 3" id="KW-0547">Nucleotide-binding</keyword>